<protein>
    <recommendedName>
        <fullName evidence="3">Major capsid protein E</fullName>
    </recommendedName>
</protein>
<dbReference type="EMBL" id="NFZT01000001">
    <property type="protein sequence ID" value="OWV32916.1"/>
    <property type="molecule type" value="Genomic_DNA"/>
</dbReference>
<dbReference type="RefSeq" id="WP_088711705.1">
    <property type="nucleotide sequence ID" value="NZ_NFZT01000001.1"/>
</dbReference>
<sequence length="312" mass="34255">MDMSPGQARVVDPVLTNHATGYRQPGLVADKLFPYVTVPSRAAKRIIFGKQAMRIYDSVRAPGAEYKRVQFGYEAETVSLIQRGLEASVPIEHVEESEAGPKIDLKLRAVGVVSHSIELEREVETATLARTAANYAADNKLAYTDATSWWNAASKPQADVEAAAEVIRSKTGLRPNKLILSASARSAARVHPDVVAYRKSVGQPQVDDDLLRRYFDVEELVVANAVVAGANDAFSDVWGTDAVLAFVDDSEGRQMELPSYGYTYRLRGHPFVTPMTWDGKTDSWVGKYKSEQRPYVVGNDSGFLMQNAGLKA</sequence>
<evidence type="ECO:0000313" key="1">
    <source>
        <dbReference type="EMBL" id="OWV32916.1"/>
    </source>
</evidence>
<dbReference type="Gene3D" id="3.90.1690.10">
    <property type="entry name" value="phage-related protein like domain"/>
    <property type="match status" value="1"/>
</dbReference>
<organism evidence="1 2">
    <name type="scientific">Pacificimonas flava</name>
    <dbReference type="NCBI Taxonomy" id="1234595"/>
    <lineage>
        <taxon>Bacteria</taxon>
        <taxon>Pseudomonadati</taxon>
        <taxon>Pseudomonadota</taxon>
        <taxon>Alphaproteobacteria</taxon>
        <taxon>Sphingomonadales</taxon>
        <taxon>Sphingosinicellaceae</taxon>
        <taxon>Pacificimonas</taxon>
    </lineage>
</organism>
<dbReference type="Proteomes" id="UP000198462">
    <property type="component" value="Unassembled WGS sequence"/>
</dbReference>
<gene>
    <name evidence="1" type="ORF">B5C34_05240</name>
</gene>
<dbReference type="OrthoDB" id="5449178at2"/>
<name>A0A219B482_9SPHN</name>
<dbReference type="AlphaFoldDB" id="A0A219B482"/>
<dbReference type="InterPro" id="IPR053738">
    <property type="entry name" value="Lambda_capsid_assembly"/>
</dbReference>
<accession>A0A219B482</accession>
<keyword evidence="2" id="KW-1185">Reference proteome</keyword>
<comment type="caution">
    <text evidence="1">The sequence shown here is derived from an EMBL/GenBank/DDBJ whole genome shotgun (WGS) entry which is preliminary data.</text>
</comment>
<proteinExistence type="predicted"/>
<evidence type="ECO:0008006" key="3">
    <source>
        <dbReference type="Google" id="ProtNLM"/>
    </source>
</evidence>
<evidence type="ECO:0000313" key="2">
    <source>
        <dbReference type="Proteomes" id="UP000198462"/>
    </source>
</evidence>
<reference evidence="2" key="1">
    <citation type="submission" date="2017-05" db="EMBL/GenBank/DDBJ databases">
        <authorList>
            <person name="Lin X."/>
        </authorList>
    </citation>
    <scope>NUCLEOTIDE SEQUENCE [LARGE SCALE GENOMIC DNA]</scope>
    <source>
        <strain evidence="2">JLT2012</strain>
    </source>
</reference>